<evidence type="ECO:0000256" key="1">
    <source>
        <dbReference type="SAM" id="MobiDB-lite"/>
    </source>
</evidence>
<feature type="compositionally biased region" description="Low complexity" evidence="1">
    <location>
        <begin position="309"/>
        <end position="319"/>
    </location>
</feature>
<feature type="region of interest" description="Disordered" evidence="1">
    <location>
        <begin position="294"/>
        <end position="323"/>
    </location>
</feature>
<dbReference type="Proteomes" id="UP000472260">
    <property type="component" value="Unassembled WGS sequence"/>
</dbReference>
<dbReference type="PROSITE" id="PS01355">
    <property type="entry name" value="HEMATOPO_REC_S_F1"/>
    <property type="match status" value="1"/>
</dbReference>
<dbReference type="PANTHER" id="PTHR23037">
    <property type="entry name" value="CYTOKINE RECEPTOR"/>
    <property type="match status" value="1"/>
</dbReference>
<proteinExistence type="predicted"/>
<feature type="transmembrane region" description="Helical" evidence="2">
    <location>
        <begin position="223"/>
        <end position="242"/>
    </location>
</feature>
<dbReference type="InterPro" id="IPR013783">
    <property type="entry name" value="Ig-like_fold"/>
</dbReference>
<evidence type="ECO:0000256" key="3">
    <source>
        <dbReference type="SAM" id="SignalP"/>
    </source>
</evidence>
<dbReference type="OrthoDB" id="8611929at2759"/>
<gene>
    <name evidence="4" type="primary">il7r</name>
</gene>
<dbReference type="GeneID" id="107703538"/>
<keyword evidence="2" id="KW-1133">Transmembrane helix</keyword>
<dbReference type="RefSeq" id="XP_016361689.1">
    <property type="nucleotide sequence ID" value="XM_016506203.1"/>
</dbReference>
<accession>A0A671LKY4</accession>
<dbReference type="Gene3D" id="2.60.40.10">
    <property type="entry name" value="Immunoglobulins"/>
    <property type="match status" value="1"/>
</dbReference>
<evidence type="ECO:0000313" key="4">
    <source>
        <dbReference type="Ensembl" id="ENSSANP00000020886.1"/>
    </source>
</evidence>
<dbReference type="GO" id="GO:0009897">
    <property type="term" value="C:external side of plasma membrane"/>
    <property type="evidence" value="ECO:0007669"/>
    <property type="project" value="TreeGrafter"/>
</dbReference>
<feature type="chain" id="PRO_5025628934" evidence="3">
    <location>
        <begin position="19"/>
        <end position="380"/>
    </location>
</feature>
<feature type="compositionally biased region" description="Basic and acidic residues" evidence="1">
    <location>
        <begin position="340"/>
        <end position="352"/>
    </location>
</feature>
<organism evidence="4 5">
    <name type="scientific">Sinocyclocheilus anshuiensis</name>
    <dbReference type="NCBI Taxonomy" id="1608454"/>
    <lineage>
        <taxon>Eukaryota</taxon>
        <taxon>Metazoa</taxon>
        <taxon>Chordata</taxon>
        <taxon>Craniata</taxon>
        <taxon>Vertebrata</taxon>
        <taxon>Euteleostomi</taxon>
        <taxon>Actinopterygii</taxon>
        <taxon>Neopterygii</taxon>
        <taxon>Teleostei</taxon>
        <taxon>Ostariophysi</taxon>
        <taxon>Cypriniformes</taxon>
        <taxon>Cyprinidae</taxon>
        <taxon>Cyprininae</taxon>
        <taxon>Sinocyclocheilus</taxon>
    </lineage>
</organism>
<sequence>MAGVLWMLLVVFCPLVLSESGDDDGSDKDVTCTSTLTLNQSNLTCSLSDESTEEVIFTRLCKMEGLKKVCTNSTSGPRDITFKNLIVSAKYVLRIGDEVFENIDLSKIVKIPAPVIKLATYMEDTEEVFIWFEHSHEYVINPKFELEIWGDKLDKPISPTIKYRNFSISRDRLGGDGVYYTCVRAKPVEFFDGNWSEWSSNASFTIKSSTITTTEKNFDLPKVGYIITFFVVLVLIIGLGTLRWRTHIKDYITPNIPHPKATLAQMHRGLPFTFSPEIFSDVFIHRVDYVDEKPSAPEPQDGLDEHRYSQASSSSTSVSEMDMKADEWLPRDQSHLKIRLLDEPDLLKERENGSSQSTTAPRRECKDEAYVTMSSLFKTQ</sequence>
<evidence type="ECO:0000313" key="5">
    <source>
        <dbReference type="Proteomes" id="UP000472260"/>
    </source>
</evidence>
<evidence type="ECO:0000256" key="2">
    <source>
        <dbReference type="SAM" id="Phobius"/>
    </source>
</evidence>
<dbReference type="GO" id="GO:0030097">
    <property type="term" value="P:hemopoiesis"/>
    <property type="evidence" value="ECO:0007669"/>
    <property type="project" value="TreeGrafter"/>
</dbReference>
<keyword evidence="2" id="KW-0472">Membrane</keyword>
<reference evidence="4" key="2">
    <citation type="submission" date="2025-09" db="UniProtKB">
        <authorList>
            <consortium name="Ensembl"/>
        </authorList>
    </citation>
    <scope>IDENTIFICATION</scope>
</reference>
<dbReference type="GO" id="GO:0046427">
    <property type="term" value="P:positive regulation of receptor signaling pathway via JAK-STAT"/>
    <property type="evidence" value="ECO:0007669"/>
    <property type="project" value="TreeGrafter"/>
</dbReference>
<reference evidence="4" key="1">
    <citation type="submission" date="2025-08" db="UniProtKB">
        <authorList>
            <consortium name="Ensembl"/>
        </authorList>
    </citation>
    <scope>IDENTIFICATION</scope>
</reference>
<dbReference type="CTD" id="3575"/>
<name>A0A671LKY4_9TELE</name>
<feature type="region of interest" description="Disordered" evidence="1">
    <location>
        <begin position="340"/>
        <end position="367"/>
    </location>
</feature>
<dbReference type="AlphaFoldDB" id="A0A671LKY4"/>
<dbReference type="GO" id="GO:0004896">
    <property type="term" value="F:cytokine receptor activity"/>
    <property type="evidence" value="ECO:0007669"/>
    <property type="project" value="InterPro"/>
</dbReference>
<keyword evidence="3" id="KW-0732">Signal</keyword>
<dbReference type="PANTHER" id="PTHR23037:SF27">
    <property type="entry name" value="INTERLEUKIN-7 RECEPTOR SUBUNIT ALPHA"/>
    <property type="match status" value="1"/>
</dbReference>
<dbReference type="InterPro" id="IPR003531">
    <property type="entry name" value="Hempt_rcpt_S_F1_CS"/>
</dbReference>
<dbReference type="KEGG" id="sanh:107703538"/>
<dbReference type="Ensembl" id="ENSSANT00000022258.1">
    <property type="protein sequence ID" value="ENSSANP00000020886.1"/>
    <property type="gene ID" value="ENSSANG00000010865.1"/>
</dbReference>
<protein>
    <submittedName>
        <fullName evidence="4">Interleukin-7 receptor subunit alpha-like</fullName>
    </submittedName>
</protein>
<keyword evidence="2" id="KW-0812">Transmembrane</keyword>
<feature type="signal peptide" evidence="3">
    <location>
        <begin position="1"/>
        <end position="18"/>
    </location>
</feature>
<keyword evidence="5" id="KW-1185">Reference proteome</keyword>